<dbReference type="PANTHER" id="PTHR45176:SF1">
    <property type="entry name" value="TRANSDUCIN FAMILY PROTEIN _ WD-40 REPEAT FAMILY PROTEIN-RELATED"/>
    <property type="match status" value="1"/>
</dbReference>
<evidence type="ECO:0000256" key="4">
    <source>
        <dbReference type="ARBA" id="ARBA00022574"/>
    </source>
</evidence>
<dbReference type="EMBL" id="JAGKQM010000009">
    <property type="protein sequence ID" value="KAH0909261.1"/>
    <property type="molecule type" value="Genomic_DNA"/>
</dbReference>
<keyword evidence="4" id="KW-0853">WD repeat</keyword>
<keyword evidence="9" id="KW-1185">Reference proteome</keyword>
<keyword evidence="2" id="KW-0690">Ribosome biogenesis</keyword>
<dbReference type="InterPro" id="IPR057644">
    <property type="entry name" value="Beta-prop_WDR75_2nd"/>
</dbReference>
<reference evidence="8 9" key="1">
    <citation type="submission" date="2021-05" db="EMBL/GenBank/DDBJ databases">
        <title>Genome Assembly of Synthetic Allotetraploid Brassica napus Reveals Homoeologous Exchanges between Subgenomes.</title>
        <authorList>
            <person name="Davis J.T."/>
        </authorList>
    </citation>
    <scope>NUCLEOTIDE SEQUENCE [LARGE SCALE GENOMIC DNA]</scope>
    <source>
        <strain evidence="9">cv. Da-Ae</strain>
        <tissue evidence="8">Seedling</tissue>
    </source>
</reference>
<keyword evidence="5" id="KW-0677">Repeat</keyword>
<proteinExistence type="predicted"/>
<comment type="subcellular location">
    <subcellularLocation>
        <location evidence="1">Nucleus</location>
        <location evidence="1">Nucleolus</location>
    </subcellularLocation>
</comment>
<organism evidence="8 9">
    <name type="scientific">Brassica napus</name>
    <name type="common">Rape</name>
    <dbReference type="NCBI Taxonomy" id="3708"/>
    <lineage>
        <taxon>Eukaryota</taxon>
        <taxon>Viridiplantae</taxon>
        <taxon>Streptophyta</taxon>
        <taxon>Embryophyta</taxon>
        <taxon>Tracheophyta</taxon>
        <taxon>Spermatophyta</taxon>
        <taxon>Magnoliopsida</taxon>
        <taxon>eudicotyledons</taxon>
        <taxon>Gunneridae</taxon>
        <taxon>Pentapetalae</taxon>
        <taxon>rosids</taxon>
        <taxon>malvids</taxon>
        <taxon>Brassicales</taxon>
        <taxon>Brassicaceae</taxon>
        <taxon>Brassiceae</taxon>
        <taxon>Brassica</taxon>
    </lineage>
</organism>
<evidence type="ECO:0000256" key="3">
    <source>
        <dbReference type="ARBA" id="ARBA00022552"/>
    </source>
</evidence>
<feature type="domain" description="WD repeat-containing protein 75 second beta-propeller" evidence="7">
    <location>
        <begin position="76"/>
        <end position="196"/>
    </location>
</feature>
<evidence type="ECO:0000256" key="1">
    <source>
        <dbReference type="ARBA" id="ARBA00004604"/>
    </source>
</evidence>
<evidence type="ECO:0000256" key="6">
    <source>
        <dbReference type="ARBA" id="ARBA00023242"/>
    </source>
</evidence>
<evidence type="ECO:0000313" key="8">
    <source>
        <dbReference type="EMBL" id="KAH0909261.1"/>
    </source>
</evidence>
<feature type="non-terminal residue" evidence="8">
    <location>
        <position position="303"/>
    </location>
</feature>
<evidence type="ECO:0000259" key="7">
    <source>
        <dbReference type="Pfam" id="PF23769"/>
    </source>
</evidence>
<keyword evidence="3" id="KW-0698">rRNA processing</keyword>
<accession>A0ABQ8BYJ6</accession>
<dbReference type="PANTHER" id="PTHR45176">
    <property type="entry name" value="TRANSDUCIN FAMILY PROTEIN / WD-40 REPEAT FAMILY PROTEIN-RELATED"/>
    <property type="match status" value="1"/>
</dbReference>
<keyword evidence="6" id="KW-0539">Nucleus</keyword>
<dbReference type="Proteomes" id="UP000824890">
    <property type="component" value="Unassembled WGS sequence"/>
</dbReference>
<comment type="caution">
    <text evidence="8">The sequence shown here is derived from an EMBL/GenBank/DDBJ whole genome shotgun (WGS) entry which is preliminary data.</text>
</comment>
<gene>
    <name evidence="8" type="ORF">HID58_032582</name>
</gene>
<dbReference type="InterPro" id="IPR036322">
    <property type="entry name" value="WD40_repeat_dom_sf"/>
</dbReference>
<dbReference type="SUPFAM" id="SSF50978">
    <property type="entry name" value="WD40 repeat-like"/>
    <property type="match status" value="1"/>
</dbReference>
<evidence type="ECO:0000256" key="5">
    <source>
        <dbReference type="ARBA" id="ARBA00022737"/>
    </source>
</evidence>
<protein>
    <recommendedName>
        <fullName evidence="7">WD repeat-containing protein 75 second beta-propeller domain-containing protein</fullName>
    </recommendedName>
</protein>
<dbReference type="Pfam" id="PF23769">
    <property type="entry name" value="Beta-prop_WDR75_2nd"/>
    <property type="match status" value="1"/>
</dbReference>
<dbReference type="InterPro" id="IPR015943">
    <property type="entry name" value="WD40/YVTN_repeat-like_dom_sf"/>
</dbReference>
<dbReference type="Gene3D" id="2.130.10.10">
    <property type="entry name" value="YVTN repeat-like/Quinoprotein amine dehydrogenase"/>
    <property type="match status" value="1"/>
</dbReference>
<name>A0ABQ8BYJ6_BRANA</name>
<evidence type="ECO:0000256" key="2">
    <source>
        <dbReference type="ARBA" id="ARBA00022517"/>
    </source>
</evidence>
<evidence type="ECO:0000313" key="9">
    <source>
        <dbReference type="Proteomes" id="UP000824890"/>
    </source>
</evidence>
<sequence length="303" mass="33447">MLSNKVIPSLLSELQLAVKRHESSKLVAYVSVEDTSLVDEGSKELRGHIRRFNRNCSALAVQMNYPLNILSRQKPMTAAAFSGDGTVLAVAAENVITLWNPDKNILLSVLGATLTPITKLCFAGKSEFLVAASHFTKPELSVWNTSKQSLSCSYGLRIEAVTSVVNSSAFANMFRGRDGAILLFNGSDPNPVSIWTVMKGGSISFLERDDKSLLPLAYVNGSYEYVVFDPSSDETHERSAEGLAGNEETGDFGYTSLYGQLPDYDKKRMENVENYAVSSLSHLWRKERSLWNEIGFTQTLPQK</sequence>